<dbReference type="Gene3D" id="2.120.10.10">
    <property type="match status" value="1"/>
</dbReference>
<reference evidence="2 3" key="1">
    <citation type="submission" date="2019-01" db="EMBL/GenBank/DDBJ databases">
        <title>Vagococcus silagei sp. nov. isolated from brewer's grain.</title>
        <authorList>
            <person name="Guu J.-R."/>
        </authorList>
    </citation>
    <scope>NUCLEOTIDE SEQUENCE [LARGE SCALE GENOMIC DNA]</scope>
    <source>
        <strain evidence="2 3">2B-2</strain>
    </source>
</reference>
<keyword evidence="1" id="KW-0812">Transmembrane</keyword>
<dbReference type="RefSeq" id="WP_136137161.1">
    <property type="nucleotide sequence ID" value="NZ_SDGV01000017.1"/>
</dbReference>
<keyword evidence="3" id="KW-1185">Reference proteome</keyword>
<dbReference type="SUPFAM" id="SSF75005">
    <property type="entry name" value="Arabinanase/levansucrase/invertase"/>
    <property type="match status" value="1"/>
</dbReference>
<dbReference type="InterPro" id="IPR036278">
    <property type="entry name" value="Sialidase_sf"/>
</dbReference>
<dbReference type="Proteomes" id="UP000310506">
    <property type="component" value="Unassembled WGS sequence"/>
</dbReference>
<keyword evidence="1" id="KW-1133">Transmembrane helix</keyword>
<keyword evidence="1" id="KW-0472">Membrane</keyword>
<dbReference type="OrthoDB" id="4410706at2"/>
<evidence type="ECO:0000313" key="3">
    <source>
        <dbReference type="Proteomes" id="UP000310506"/>
    </source>
</evidence>
<dbReference type="EMBL" id="SDGV01000017">
    <property type="protein sequence ID" value="THB60914.1"/>
    <property type="molecule type" value="Genomic_DNA"/>
</dbReference>
<feature type="transmembrane region" description="Helical" evidence="1">
    <location>
        <begin position="6"/>
        <end position="28"/>
    </location>
</feature>
<dbReference type="AlphaFoldDB" id="A0A4S3B1D3"/>
<proteinExistence type="predicted"/>
<sequence>MRFREALLLFAGVCIMAFGISYFIYRYIFKKDLKNWKLNILMIVVTTAGVGLFLPYSITYIKEKKGIVDEVNIQYVSGKKVKSYANAKERLILPTAYDSIENTHPSVISFPEKWNGYKYWMGVTSYPKGVATYENPHIFKSNDLIEWVPDEKNPLDEPKSSKFNGQIPLQYDSDTNLIYNKEENRIELFWRFVDDVNNEVVIYRMDSTDGKTWSDKQIIHKDNRKQNDWVSPAFVKDKNGYQVWYVANGYRIWHRTSPDGKKWSQPTEIKMGYSNADHMKHWHLDVQKTNLGYEAVVSGFKGDSKDSAELLTERHKMNVYYGKSKDGKNWDKLTPIIFPSGDKHRYDGKGLYKSALLKTNGQYYVFYSGIGFDDTRGIGLAYGKDIYNLRGLSYSNTTDLLDPNKKDEKEYYTDSPD</sequence>
<dbReference type="CDD" id="cd15482">
    <property type="entry name" value="Sialidase_non-viral"/>
    <property type="match status" value="1"/>
</dbReference>
<protein>
    <submittedName>
        <fullName evidence="2">Exo-alpha-sialidase</fullName>
    </submittedName>
</protein>
<feature type="transmembrane region" description="Helical" evidence="1">
    <location>
        <begin position="40"/>
        <end position="58"/>
    </location>
</feature>
<dbReference type="Gene3D" id="2.115.10.20">
    <property type="entry name" value="Glycosyl hydrolase domain, family 43"/>
    <property type="match status" value="1"/>
</dbReference>
<name>A0A4S3B1D3_9ENTE</name>
<accession>A0A4S3B1D3</accession>
<evidence type="ECO:0000256" key="1">
    <source>
        <dbReference type="SAM" id="Phobius"/>
    </source>
</evidence>
<dbReference type="SUPFAM" id="SSF50939">
    <property type="entry name" value="Sialidases"/>
    <property type="match status" value="1"/>
</dbReference>
<evidence type="ECO:0000313" key="2">
    <source>
        <dbReference type="EMBL" id="THB60914.1"/>
    </source>
</evidence>
<organism evidence="2 3">
    <name type="scientific">Vagococcus silagei</name>
    <dbReference type="NCBI Taxonomy" id="2508885"/>
    <lineage>
        <taxon>Bacteria</taxon>
        <taxon>Bacillati</taxon>
        <taxon>Bacillota</taxon>
        <taxon>Bacilli</taxon>
        <taxon>Lactobacillales</taxon>
        <taxon>Enterococcaceae</taxon>
        <taxon>Vagococcus</taxon>
    </lineage>
</organism>
<gene>
    <name evidence="2" type="ORF">ESZ54_08080</name>
</gene>
<comment type="caution">
    <text evidence="2">The sequence shown here is derived from an EMBL/GenBank/DDBJ whole genome shotgun (WGS) entry which is preliminary data.</text>
</comment>
<dbReference type="InterPro" id="IPR023296">
    <property type="entry name" value="Glyco_hydro_beta-prop_sf"/>
</dbReference>